<sequence length="94" mass="11144">MVEKIGRSGVRFSYGRLFISTLISLLGRPQRGNFWLMLIRSFRSIWRWRVRLFQVVPVMNIRGSVDFNRLVPSGVCTLFEYFSKPEYGIHQMNQ</sequence>
<proteinExistence type="predicted"/>
<name>A0A8S3D6I2_9BILA</name>
<accession>A0A8S3D6I2</accession>
<feature type="non-terminal residue" evidence="1">
    <location>
        <position position="1"/>
    </location>
</feature>
<dbReference type="EMBL" id="CAJOBH010186308">
    <property type="protein sequence ID" value="CAF4952678.1"/>
    <property type="molecule type" value="Genomic_DNA"/>
</dbReference>
<organism evidence="1 2">
    <name type="scientific">Rotaria magnacalcarata</name>
    <dbReference type="NCBI Taxonomy" id="392030"/>
    <lineage>
        <taxon>Eukaryota</taxon>
        <taxon>Metazoa</taxon>
        <taxon>Spiralia</taxon>
        <taxon>Gnathifera</taxon>
        <taxon>Rotifera</taxon>
        <taxon>Eurotatoria</taxon>
        <taxon>Bdelloidea</taxon>
        <taxon>Philodinida</taxon>
        <taxon>Philodinidae</taxon>
        <taxon>Rotaria</taxon>
    </lineage>
</organism>
<protein>
    <submittedName>
        <fullName evidence="1">Uncharacterized protein</fullName>
    </submittedName>
</protein>
<dbReference type="AlphaFoldDB" id="A0A8S3D6I2"/>
<gene>
    <name evidence="1" type="ORF">BYL167_LOCUS54030</name>
</gene>
<dbReference type="Proteomes" id="UP000681967">
    <property type="component" value="Unassembled WGS sequence"/>
</dbReference>
<evidence type="ECO:0000313" key="2">
    <source>
        <dbReference type="Proteomes" id="UP000681967"/>
    </source>
</evidence>
<evidence type="ECO:0000313" key="1">
    <source>
        <dbReference type="EMBL" id="CAF4952678.1"/>
    </source>
</evidence>
<comment type="caution">
    <text evidence="1">The sequence shown here is derived from an EMBL/GenBank/DDBJ whole genome shotgun (WGS) entry which is preliminary data.</text>
</comment>
<reference evidence="1" key="1">
    <citation type="submission" date="2021-02" db="EMBL/GenBank/DDBJ databases">
        <authorList>
            <person name="Nowell W R."/>
        </authorList>
    </citation>
    <scope>NUCLEOTIDE SEQUENCE</scope>
</reference>